<evidence type="ECO:0000259" key="3">
    <source>
        <dbReference type="PROSITE" id="PS50181"/>
    </source>
</evidence>
<feature type="chain" id="PRO_5046735032" description="F-box domain-containing protein" evidence="2">
    <location>
        <begin position="18"/>
        <end position="529"/>
    </location>
</feature>
<name>A0ABR4CIV7_9HELO</name>
<keyword evidence="1" id="KW-0472">Membrane</keyword>
<sequence length="529" mass="60896">MASLWVALIKLLLFSRQQDWQEFKNARRSIWGRFLTDAQMRSMCSYLLTLWRLLSTFVLLYSTLPCHIFPAINTGILYYLWALLRVTMFSFTLATFKIRPDRLSALPNELLVQILQHANPDLYSLSLVSKQFHSLTEEILYKDVRIVKEPRRGHLHPLLLFMGTILKRDDLKTVVKSLELNSYRMGFENGGERRRETIAMRKKELFILLHCLKNVVSSPHLPARLAWTEELQAGTLDAFVHLLLTWLPNLTSVSLHGYTWNKPNFLTMVTQGAGTSRMFQHLKHLDLRCKVDVHEIRATKLTIQQFAQVLRISSLRSLAVDMVESETAVWPLVDADPAQRSALTALDVSLLHEQNLGRLLHLVPCLQKLTWTFWHNHKRPILPSNMDCAQLQASLSRRSDTLQDLHIIPEHGFYRQWRLSRVTLDGTMNLSAFSRLRTLEIPFNMLVTHQEASNGPVLAERLPTCLEHLVLLDHKKLLQADELRLMILLIALLSAPRFVDRSDHSSLPGPQTALLTRSAVVSFTEDLYS</sequence>
<keyword evidence="1" id="KW-0812">Transmembrane</keyword>
<dbReference type="PROSITE" id="PS50181">
    <property type="entry name" value="FBOX"/>
    <property type="match status" value="1"/>
</dbReference>
<dbReference type="InterPro" id="IPR036047">
    <property type="entry name" value="F-box-like_dom_sf"/>
</dbReference>
<feature type="signal peptide" evidence="2">
    <location>
        <begin position="1"/>
        <end position="17"/>
    </location>
</feature>
<organism evidence="4 5">
    <name type="scientific">Oculimacula yallundae</name>
    <dbReference type="NCBI Taxonomy" id="86028"/>
    <lineage>
        <taxon>Eukaryota</taxon>
        <taxon>Fungi</taxon>
        <taxon>Dikarya</taxon>
        <taxon>Ascomycota</taxon>
        <taxon>Pezizomycotina</taxon>
        <taxon>Leotiomycetes</taxon>
        <taxon>Helotiales</taxon>
        <taxon>Ploettnerulaceae</taxon>
        <taxon>Oculimacula</taxon>
    </lineage>
</organism>
<dbReference type="InterPro" id="IPR001810">
    <property type="entry name" value="F-box_dom"/>
</dbReference>
<proteinExistence type="predicted"/>
<keyword evidence="5" id="KW-1185">Reference proteome</keyword>
<feature type="transmembrane region" description="Helical" evidence="1">
    <location>
        <begin position="43"/>
        <end position="64"/>
    </location>
</feature>
<feature type="domain" description="F-box" evidence="3">
    <location>
        <begin position="100"/>
        <end position="144"/>
    </location>
</feature>
<dbReference type="Pfam" id="PF12937">
    <property type="entry name" value="F-box-like"/>
    <property type="match status" value="1"/>
</dbReference>
<dbReference type="SUPFAM" id="SSF81383">
    <property type="entry name" value="F-box domain"/>
    <property type="match status" value="1"/>
</dbReference>
<reference evidence="4 5" key="1">
    <citation type="journal article" date="2024" name="Commun. Biol.">
        <title>Comparative genomic analysis of thermophilic fungi reveals convergent evolutionary adaptations and gene losses.</title>
        <authorList>
            <person name="Steindorff A.S."/>
            <person name="Aguilar-Pontes M.V."/>
            <person name="Robinson A.J."/>
            <person name="Andreopoulos B."/>
            <person name="LaButti K."/>
            <person name="Kuo A."/>
            <person name="Mondo S."/>
            <person name="Riley R."/>
            <person name="Otillar R."/>
            <person name="Haridas S."/>
            <person name="Lipzen A."/>
            <person name="Grimwood J."/>
            <person name="Schmutz J."/>
            <person name="Clum A."/>
            <person name="Reid I.D."/>
            <person name="Moisan M.C."/>
            <person name="Butler G."/>
            <person name="Nguyen T.T.M."/>
            <person name="Dewar K."/>
            <person name="Conant G."/>
            <person name="Drula E."/>
            <person name="Henrissat B."/>
            <person name="Hansel C."/>
            <person name="Singer S."/>
            <person name="Hutchinson M.I."/>
            <person name="de Vries R.P."/>
            <person name="Natvig D.O."/>
            <person name="Powell A.J."/>
            <person name="Tsang A."/>
            <person name="Grigoriev I.V."/>
        </authorList>
    </citation>
    <scope>NUCLEOTIDE SEQUENCE [LARGE SCALE GENOMIC DNA]</scope>
    <source>
        <strain evidence="4 5">CBS 494.80</strain>
    </source>
</reference>
<evidence type="ECO:0000256" key="2">
    <source>
        <dbReference type="SAM" id="SignalP"/>
    </source>
</evidence>
<evidence type="ECO:0000313" key="4">
    <source>
        <dbReference type="EMBL" id="KAL2069166.1"/>
    </source>
</evidence>
<protein>
    <recommendedName>
        <fullName evidence="3">F-box domain-containing protein</fullName>
    </recommendedName>
</protein>
<comment type="caution">
    <text evidence="4">The sequence shown here is derived from an EMBL/GenBank/DDBJ whole genome shotgun (WGS) entry which is preliminary data.</text>
</comment>
<accession>A0ABR4CIV7</accession>
<gene>
    <name evidence="4" type="ORF">VTL71DRAFT_15504</name>
</gene>
<evidence type="ECO:0000313" key="5">
    <source>
        <dbReference type="Proteomes" id="UP001595075"/>
    </source>
</evidence>
<dbReference type="EMBL" id="JAZHXI010000008">
    <property type="protein sequence ID" value="KAL2069166.1"/>
    <property type="molecule type" value="Genomic_DNA"/>
</dbReference>
<keyword evidence="1" id="KW-1133">Transmembrane helix</keyword>
<feature type="transmembrane region" description="Helical" evidence="1">
    <location>
        <begin position="76"/>
        <end position="96"/>
    </location>
</feature>
<evidence type="ECO:0000256" key="1">
    <source>
        <dbReference type="SAM" id="Phobius"/>
    </source>
</evidence>
<dbReference type="Proteomes" id="UP001595075">
    <property type="component" value="Unassembled WGS sequence"/>
</dbReference>
<keyword evidence="2" id="KW-0732">Signal</keyword>